<dbReference type="Pfam" id="PF19062">
    <property type="entry name" value="DUF5758"/>
    <property type="match status" value="1"/>
</dbReference>
<accession>A0ABS3HK68</accession>
<dbReference type="PANTHER" id="PTHR14136:SF17">
    <property type="entry name" value="BTB_POZ DOMAIN-CONTAINING PROTEIN KCTD9"/>
    <property type="match status" value="1"/>
</dbReference>
<evidence type="ECO:0000313" key="2">
    <source>
        <dbReference type="Proteomes" id="UP000664495"/>
    </source>
</evidence>
<dbReference type="RefSeq" id="WP_207108732.1">
    <property type="nucleotide sequence ID" value="NZ_JAFLVR010000027.1"/>
</dbReference>
<keyword evidence="2" id="KW-1185">Reference proteome</keyword>
<protein>
    <submittedName>
        <fullName evidence="1">Pentapeptide repeat-containing protein</fullName>
    </submittedName>
</protein>
<name>A0ABS3HK68_9ENTE</name>
<sequence length="210" mass="23864">MTNGLKNHDYSFRKLQNANFHDMTFENVDFSNADLTGANFDNCLCRECDFSGAILQNASLKGTDFQGSSLREADISGANLFFAMLEHADLTDIIHDDQTQFFDLYCPAEGPLIGYKKCFDYRIVQLLIPADARRTSATNTCCRCDKAKVLSIKDMYTNEDYDEAVSYVDSDFVYRVGDYVTAENFNPNRWADSTGGIHFWLTRKEAEGYM</sequence>
<dbReference type="InterPro" id="IPR051082">
    <property type="entry name" value="Pentapeptide-BTB/POZ_domain"/>
</dbReference>
<comment type="caution">
    <text evidence="1">The sequence shown here is derived from an EMBL/GenBank/DDBJ whole genome shotgun (WGS) entry which is preliminary data.</text>
</comment>
<dbReference type="SUPFAM" id="SSF141571">
    <property type="entry name" value="Pentapeptide repeat-like"/>
    <property type="match status" value="1"/>
</dbReference>
<dbReference type="EMBL" id="JAFLVR010000027">
    <property type="protein sequence ID" value="MBO0452958.1"/>
    <property type="molecule type" value="Genomic_DNA"/>
</dbReference>
<dbReference type="InterPro" id="IPR001646">
    <property type="entry name" value="5peptide_repeat"/>
</dbReference>
<dbReference type="Gene3D" id="2.160.20.80">
    <property type="entry name" value="E3 ubiquitin-protein ligase SopA"/>
    <property type="match status" value="1"/>
</dbReference>
<organism evidence="1 2">
    <name type="scientific">Candidatus Enterococcus murrayae</name>
    <dbReference type="NCBI Taxonomy" id="2815321"/>
    <lineage>
        <taxon>Bacteria</taxon>
        <taxon>Bacillati</taxon>
        <taxon>Bacillota</taxon>
        <taxon>Bacilli</taxon>
        <taxon>Lactobacillales</taxon>
        <taxon>Enterococcaceae</taxon>
        <taxon>Enterococcus</taxon>
    </lineage>
</organism>
<gene>
    <name evidence="1" type="ORF">JZO85_11790</name>
</gene>
<dbReference type="PANTHER" id="PTHR14136">
    <property type="entry name" value="BTB_POZ DOMAIN-CONTAINING PROTEIN KCTD9"/>
    <property type="match status" value="1"/>
</dbReference>
<dbReference type="Pfam" id="PF00805">
    <property type="entry name" value="Pentapeptide"/>
    <property type="match status" value="2"/>
</dbReference>
<reference evidence="1 2" key="1">
    <citation type="submission" date="2021-03" db="EMBL/GenBank/DDBJ databases">
        <title>Enterococcal diversity collection.</title>
        <authorList>
            <person name="Gilmore M.S."/>
            <person name="Schwartzman J."/>
            <person name="Van Tyne D."/>
            <person name="Martin M."/>
            <person name="Earl A.M."/>
            <person name="Manson A.L."/>
            <person name="Straub T."/>
            <person name="Salamzade R."/>
            <person name="Saavedra J."/>
            <person name="Lebreton F."/>
            <person name="Prichula J."/>
            <person name="Schaufler K."/>
            <person name="Gaca A."/>
            <person name="Sgardioli B."/>
            <person name="Wagenaar J."/>
            <person name="Strong T."/>
        </authorList>
    </citation>
    <scope>NUCLEOTIDE SEQUENCE [LARGE SCALE GENOMIC DNA]</scope>
    <source>
        <strain evidence="1 2">MJM16</strain>
    </source>
</reference>
<evidence type="ECO:0000313" key="1">
    <source>
        <dbReference type="EMBL" id="MBO0452958.1"/>
    </source>
</evidence>
<proteinExistence type="predicted"/>
<dbReference type="Proteomes" id="UP000664495">
    <property type="component" value="Unassembled WGS sequence"/>
</dbReference>
<dbReference type="InterPro" id="IPR043919">
    <property type="entry name" value="DUF5758"/>
</dbReference>